<dbReference type="Gene3D" id="3.30.160.60">
    <property type="entry name" value="Classic Zinc Finger"/>
    <property type="match status" value="2"/>
</dbReference>
<dbReference type="PANTHER" id="PTHR40626:SF13">
    <property type="entry name" value="RESPIRATION FACTOR 2-RELATED"/>
    <property type="match status" value="1"/>
</dbReference>
<feature type="compositionally biased region" description="Low complexity" evidence="8">
    <location>
        <begin position="359"/>
        <end position="393"/>
    </location>
</feature>
<evidence type="ECO:0000256" key="1">
    <source>
        <dbReference type="ARBA" id="ARBA00004123"/>
    </source>
</evidence>
<evidence type="ECO:0000256" key="6">
    <source>
        <dbReference type="ARBA" id="ARBA00023242"/>
    </source>
</evidence>
<organism evidence="10 11">
    <name type="scientific">Myxozyma melibiosi</name>
    <dbReference type="NCBI Taxonomy" id="54550"/>
    <lineage>
        <taxon>Eukaryota</taxon>
        <taxon>Fungi</taxon>
        <taxon>Dikarya</taxon>
        <taxon>Ascomycota</taxon>
        <taxon>Saccharomycotina</taxon>
        <taxon>Lipomycetes</taxon>
        <taxon>Lipomycetales</taxon>
        <taxon>Lipomycetaceae</taxon>
        <taxon>Myxozyma</taxon>
    </lineage>
</organism>
<feature type="region of interest" description="Disordered" evidence="8">
    <location>
        <begin position="214"/>
        <end position="282"/>
    </location>
</feature>
<proteinExistence type="predicted"/>
<evidence type="ECO:0000256" key="5">
    <source>
        <dbReference type="ARBA" id="ARBA00022833"/>
    </source>
</evidence>
<feature type="compositionally biased region" description="Low complexity" evidence="8">
    <location>
        <begin position="265"/>
        <end position="276"/>
    </location>
</feature>
<dbReference type="InterPro" id="IPR036236">
    <property type="entry name" value="Znf_C2H2_sf"/>
</dbReference>
<evidence type="ECO:0000256" key="7">
    <source>
        <dbReference type="PROSITE-ProRule" id="PRU00042"/>
    </source>
</evidence>
<keyword evidence="6" id="KW-0539">Nucleus</keyword>
<comment type="subcellular location">
    <subcellularLocation>
        <location evidence="1">Nucleus</location>
    </subcellularLocation>
</comment>
<accession>A0ABR1F7T5</accession>
<dbReference type="GeneID" id="90039660"/>
<dbReference type="InterPro" id="IPR051059">
    <property type="entry name" value="VerF-like"/>
</dbReference>
<evidence type="ECO:0000259" key="9">
    <source>
        <dbReference type="PROSITE" id="PS50157"/>
    </source>
</evidence>
<dbReference type="Pfam" id="PF00096">
    <property type="entry name" value="zf-C2H2"/>
    <property type="match status" value="1"/>
</dbReference>
<evidence type="ECO:0000256" key="2">
    <source>
        <dbReference type="ARBA" id="ARBA00022723"/>
    </source>
</evidence>
<feature type="region of interest" description="Disordered" evidence="8">
    <location>
        <begin position="80"/>
        <end position="126"/>
    </location>
</feature>
<keyword evidence="4 7" id="KW-0863">Zinc-finger</keyword>
<keyword evidence="3" id="KW-0677">Repeat</keyword>
<gene>
    <name evidence="10" type="ORF">BZA70DRAFT_289821</name>
</gene>
<evidence type="ECO:0000256" key="3">
    <source>
        <dbReference type="ARBA" id="ARBA00022737"/>
    </source>
</evidence>
<evidence type="ECO:0000313" key="10">
    <source>
        <dbReference type="EMBL" id="KAK7205183.1"/>
    </source>
</evidence>
<comment type="caution">
    <text evidence="10">The sequence shown here is derived from an EMBL/GenBank/DDBJ whole genome shotgun (WGS) entry which is preliminary data.</text>
</comment>
<dbReference type="InterPro" id="IPR013087">
    <property type="entry name" value="Znf_C2H2_type"/>
</dbReference>
<feature type="compositionally biased region" description="Polar residues" evidence="8">
    <location>
        <begin position="81"/>
        <end position="100"/>
    </location>
</feature>
<keyword evidence="5" id="KW-0862">Zinc</keyword>
<keyword evidence="11" id="KW-1185">Reference proteome</keyword>
<name>A0ABR1F7T5_9ASCO</name>
<evidence type="ECO:0000313" key="11">
    <source>
        <dbReference type="Proteomes" id="UP001498771"/>
    </source>
</evidence>
<sequence>MSSPATAAPATAAAPPQPQKSDKPRPHICTTCLRAFARLEHLKRHERSHTKEKPFECPVCERCFARRDLLLRHQQKLHTGLATTRTRQPRKNSVTIGTLQRQKEKAPPPRPRANSFAAQPSKAMGSPIDVSASTNSWLECTFGRSGASDSHRLEPAPMNAAVDSKASLFGSLFINPDLLPFSLPDNESMGLVVDEESIEFDEDFWLGSLQISSPGTAVSASTCSSTTNYSATDDNNSPASYDTPASVSSMDSTSVKEDAGVNLNFSFPSPKQPQQPASLHASGDIMSRSHMQSKADLDSSLDHDSVPPETILQLYTDQFSGNSSCNTNSTSSLLDQFLRSTEETVAAANAIAAANASVSAGAHPSPTPSATSTASWQSASTSATAPSVTSPVSNDYASSRRQSHKPSTHSSLAKTLTPEMLYGNTQTHSLLLNTLSARSVFPQSPNKVAEAAKAASQQSSQKEHADYLGSLVRDDEFSDLLSANLLDDGSGNKGEKSMRLSANTLDAATMDIDFEVPFFTTMSQLQL</sequence>
<evidence type="ECO:0000256" key="4">
    <source>
        <dbReference type="ARBA" id="ARBA00022771"/>
    </source>
</evidence>
<dbReference type="SUPFAM" id="SSF57667">
    <property type="entry name" value="beta-beta-alpha zinc fingers"/>
    <property type="match status" value="1"/>
</dbReference>
<feature type="compositionally biased region" description="Low complexity" evidence="8">
    <location>
        <begin position="1"/>
        <end position="14"/>
    </location>
</feature>
<keyword evidence="2" id="KW-0479">Metal-binding</keyword>
<protein>
    <recommendedName>
        <fullName evidence="9">C2H2-type domain-containing protein</fullName>
    </recommendedName>
</protein>
<dbReference type="PROSITE" id="PS50157">
    <property type="entry name" value="ZINC_FINGER_C2H2_2"/>
    <property type="match status" value="2"/>
</dbReference>
<reference evidence="10 11" key="1">
    <citation type="submission" date="2024-03" db="EMBL/GenBank/DDBJ databases">
        <title>Genome-scale model development and genomic sequencing of the oleaginous clade Lipomyces.</title>
        <authorList>
            <consortium name="Lawrence Berkeley National Laboratory"/>
            <person name="Czajka J.J."/>
            <person name="Han Y."/>
            <person name="Kim J."/>
            <person name="Mondo S.J."/>
            <person name="Hofstad B.A."/>
            <person name="Robles A."/>
            <person name="Haridas S."/>
            <person name="Riley R."/>
            <person name="LaButti K."/>
            <person name="Pangilinan J."/>
            <person name="Andreopoulos W."/>
            <person name="Lipzen A."/>
            <person name="Yan J."/>
            <person name="Wang M."/>
            <person name="Ng V."/>
            <person name="Grigoriev I.V."/>
            <person name="Spatafora J.W."/>
            <person name="Magnuson J.K."/>
            <person name="Baker S.E."/>
            <person name="Pomraning K.R."/>
        </authorList>
    </citation>
    <scope>NUCLEOTIDE SEQUENCE [LARGE SCALE GENOMIC DNA]</scope>
    <source>
        <strain evidence="10 11">Phaff 52-87</strain>
    </source>
</reference>
<dbReference type="EMBL" id="JBBJBU010000006">
    <property type="protein sequence ID" value="KAK7205183.1"/>
    <property type="molecule type" value="Genomic_DNA"/>
</dbReference>
<dbReference type="SMART" id="SM00355">
    <property type="entry name" value="ZnF_C2H2"/>
    <property type="match status" value="2"/>
</dbReference>
<feature type="region of interest" description="Disordered" evidence="8">
    <location>
        <begin position="359"/>
        <end position="411"/>
    </location>
</feature>
<feature type="compositionally biased region" description="Low complexity" evidence="8">
    <location>
        <begin position="216"/>
        <end position="227"/>
    </location>
</feature>
<feature type="domain" description="C2H2-type" evidence="9">
    <location>
        <begin position="55"/>
        <end position="83"/>
    </location>
</feature>
<evidence type="ECO:0000256" key="8">
    <source>
        <dbReference type="SAM" id="MobiDB-lite"/>
    </source>
</evidence>
<dbReference type="Proteomes" id="UP001498771">
    <property type="component" value="Unassembled WGS sequence"/>
</dbReference>
<dbReference type="PROSITE" id="PS00028">
    <property type="entry name" value="ZINC_FINGER_C2H2_1"/>
    <property type="match status" value="2"/>
</dbReference>
<dbReference type="PANTHER" id="PTHR40626">
    <property type="entry name" value="MIP31509P"/>
    <property type="match status" value="1"/>
</dbReference>
<feature type="region of interest" description="Disordered" evidence="8">
    <location>
        <begin position="1"/>
        <end position="26"/>
    </location>
</feature>
<feature type="domain" description="C2H2-type" evidence="9">
    <location>
        <begin position="27"/>
        <end position="54"/>
    </location>
</feature>
<feature type="compositionally biased region" description="Polar residues" evidence="8">
    <location>
        <begin position="228"/>
        <end position="253"/>
    </location>
</feature>
<dbReference type="RefSeq" id="XP_064768216.1">
    <property type="nucleotide sequence ID" value="XM_064914148.1"/>
</dbReference>